<evidence type="ECO:0000256" key="7">
    <source>
        <dbReference type="ARBA" id="ARBA00022932"/>
    </source>
</evidence>
<dbReference type="Pfam" id="PF02767">
    <property type="entry name" value="DNA_pol3_beta_2"/>
    <property type="match status" value="1"/>
</dbReference>
<dbReference type="InterPro" id="IPR022635">
    <property type="entry name" value="DNA_polIII_beta_C"/>
</dbReference>
<evidence type="ECO:0000259" key="11">
    <source>
        <dbReference type="Pfam" id="PF02768"/>
    </source>
</evidence>
<keyword evidence="8" id="KW-0238">DNA-binding</keyword>
<dbReference type="Gene3D" id="3.70.10.10">
    <property type="match status" value="1"/>
</dbReference>
<evidence type="ECO:0000256" key="5">
    <source>
        <dbReference type="ARBA" id="ARBA00022695"/>
    </source>
</evidence>
<gene>
    <name evidence="12" type="ORF">LCGC14_1613790</name>
</gene>
<dbReference type="GO" id="GO:0003677">
    <property type="term" value="F:DNA binding"/>
    <property type="evidence" value="ECO:0007669"/>
    <property type="project" value="UniProtKB-KW"/>
</dbReference>
<dbReference type="PIRSF" id="PIRSF000804">
    <property type="entry name" value="DNA_pol_III_b"/>
    <property type="match status" value="1"/>
</dbReference>
<dbReference type="CDD" id="cd00140">
    <property type="entry name" value="beta_clamp"/>
    <property type="match status" value="1"/>
</dbReference>
<keyword evidence="6" id="KW-0235">DNA replication</keyword>
<feature type="domain" description="DNA polymerase III beta sliding clamp C-terminal" evidence="11">
    <location>
        <begin position="246"/>
        <end position="347"/>
    </location>
</feature>
<dbReference type="SUPFAM" id="SSF55979">
    <property type="entry name" value="DNA clamp"/>
    <property type="match status" value="3"/>
</dbReference>
<dbReference type="GO" id="GO:0008408">
    <property type="term" value="F:3'-5' exonuclease activity"/>
    <property type="evidence" value="ECO:0007669"/>
    <property type="project" value="InterPro"/>
</dbReference>
<evidence type="ECO:0000256" key="3">
    <source>
        <dbReference type="ARBA" id="ARBA00022490"/>
    </source>
</evidence>
<dbReference type="GO" id="GO:0003887">
    <property type="term" value="F:DNA-directed DNA polymerase activity"/>
    <property type="evidence" value="ECO:0007669"/>
    <property type="project" value="UniProtKB-KW"/>
</dbReference>
<dbReference type="Pfam" id="PF00712">
    <property type="entry name" value="DNA_pol3_beta"/>
    <property type="match status" value="1"/>
</dbReference>
<dbReference type="EMBL" id="LAZR01013097">
    <property type="protein sequence ID" value="KKM23576.1"/>
    <property type="molecule type" value="Genomic_DNA"/>
</dbReference>
<reference evidence="12" key="1">
    <citation type="journal article" date="2015" name="Nature">
        <title>Complex archaea that bridge the gap between prokaryotes and eukaryotes.</title>
        <authorList>
            <person name="Spang A."/>
            <person name="Saw J.H."/>
            <person name="Jorgensen S.L."/>
            <person name="Zaremba-Niedzwiedzka K."/>
            <person name="Martijn J."/>
            <person name="Lind A.E."/>
            <person name="van Eijk R."/>
            <person name="Schleper C."/>
            <person name="Guy L."/>
            <person name="Ettema T.J."/>
        </authorList>
    </citation>
    <scope>NUCLEOTIDE SEQUENCE</scope>
</reference>
<comment type="caution">
    <text evidence="12">The sequence shown here is derived from an EMBL/GenBank/DDBJ whole genome shotgun (WGS) entry which is preliminary data.</text>
</comment>
<accession>A0A0F9I7I5</accession>
<dbReference type="GO" id="GO:0009360">
    <property type="term" value="C:DNA polymerase III complex"/>
    <property type="evidence" value="ECO:0007669"/>
    <property type="project" value="InterPro"/>
</dbReference>
<dbReference type="NCBIfam" id="TIGR00663">
    <property type="entry name" value="dnan"/>
    <property type="match status" value="1"/>
</dbReference>
<comment type="similarity">
    <text evidence="2">Belongs to the beta sliding clamp family.</text>
</comment>
<evidence type="ECO:0000256" key="4">
    <source>
        <dbReference type="ARBA" id="ARBA00022679"/>
    </source>
</evidence>
<sequence length="359" mass="39382">MKIAVNNVDLIRELNLLEKIVGKKPTIPVLANVLIQTADMGTLVLSATDLEIGLVGACPADVLESGSATLPARKLTELVRAQSDDKIMLESGPRGAVIFTSGKFKSRLQTLPSGDFPKIPLVEGHPAIKLPRALKGMIAQVRYAISDKEGRHFMKGALLSFREGQGLLMAATEGARLSVTEIPFGSEGWEPVLLPAKALDELAALLSEEGTGDITFARSDRHLFFELDGRLFISRQIEGKFPDYERIIPTQNEHRMVIERAAFASMLRRFVLIDEVVVLQLKENSLELSAASAEVGDGVEAVTALYEGPEIELRYKAQFLLDFLTTALSDTVTMDIKDIHTPVLFTDGNFFNVIMGMRM</sequence>
<evidence type="ECO:0000313" key="12">
    <source>
        <dbReference type="EMBL" id="KKM23576.1"/>
    </source>
</evidence>
<organism evidence="12">
    <name type="scientific">marine sediment metagenome</name>
    <dbReference type="NCBI Taxonomy" id="412755"/>
    <lineage>
        <taxon>unclassified sequences</taxon>
        <taxon>metagenomes</taxon>
        <taxon>ecological metagenomes</taxon>
    </lineage>
</organism>
<dbReference type="PANTHER" id="PTHR30478">
    <property type="entry name" value="DNA POLYMERASE III SUBUNIT BETA"/>
    <property type="match status" value="1"/>
</dbReference>
<evidence type="ECO:0000259" key="10">
    <source>
        <dbReference type="Pfam" id="PF02767"/>
    </source>
</evidence>
<dbReference type="InterPro" id="IPR022637">
    <property type="entry name" value="DNA_polIII_beta_cen"/>
</dbReference>
<evidence type="ECO:0008006" key="13">
    <source>
        <dbReference type="Google" id="ProtNLM"/>
    </source>
</evidence>
<dbReference type="InterPro" id="IPR022634">
    <property type="entry name" value="DNA_polIII_beta_N"/>
</dbReference>
<keyword evidence="3" id="KW-0963">Cytoplasm</keyword>
<keyword evidence="7" id="KW-0239">DNA-directed DNA polymerase</keyword>
<dbReference type="SMART" id="SM00480">
    <property type="entry name" value="POL3Bc"/>
    <property type="match status" value="1"/>
</dbReference>
<proteinExistence type="inferred from homology"/>
<feature type="domain" description="DNA polymerase III beta sliding clamp central" evidence="10">
    <location>
        <begin position="133"/>
        <end position="243"/>
    </location>
</feature>
<keyword evidence="5" id="KW-0548">Nucleotidyltransferase</keyword>
<evidence type="ECO:0000256" key="6">
    <source>
        <dbReference type="ARBA" id="ARBA00022705"/>
    </source>
</evidence>
<evidence type="ECO:0000259" key="9">
    <source>
        <dbReference type="Pfam" id="PF00712"/>
    </source>
</evidence>
<dbReference type="Pfam" id="PF02768">
    <property type="entry name" value="DNA_pol3_beta_3"/>
    <property type="match status" value="1"/>
</dbReference>
<feature type="domain" description="DNA polymerase III beta sliding clamp N-terminal" evidence="9">
    <location>
        <begin position="1"/>
        <end position="120"/>
    </location>
</feature>
<evidence type="ECO:0000256" key="8">
    <source>
        <dbReference type="ARBA" id="ARBA00023125"/>
    </source>
</evidence>
<comment type="subcellular location">
    <subcellularLocation>
        <location evidence="1">Cytoplasm</location>
    </subcellularLocation>
</comment>
<dbReference type="GO" id="GO:0005737">
    <property type="term" value="C:cytoplasm"/>
    <property type="evidence" value="ECO:0007669"/>
    <property type="project" value="UniProtKB-SubCell"/>
</dbReference>
<protein>
    <recommendedName>
        <fullName evidence="13">Beta sliding clamp</fullName>
    </recommendedName>
</protein>
<dbReference type="PANTHER" id="PTHR30478:SF0">
    <property type="entry name" value="BETA SLIDING CLAMP"/>
    <property type="match status" value="1"/>
</dbReference>
<dbReference type="AlphaFoldDB" id="A0A0F9I7I5"/>
<name>A0A0F9I7I5_9ZZZZ</name>
<evidence type="ECO:0000256" key="1">
    <source>
        <dbReference type="ARBA" id="ARBA00004496"/>
    </source>
</evidence>
<dbReference type="Gene3D" id="3.10.150.10">
    <property type="entry name" value="DNA Polymerase III, subunit A, domain 2"/>
    <property type="match status" value="1"/>
</dbReference>
<dbReference type="InterPro" id="IPR001001">
    <property type="entry name" value="DNA_polIII_beta"/>
</dbReference>
<dbReference type="InterPro" id="IPR046938">
    <property type="entry name" value="DNA_clamp_sf"/>
</dbReference>
<dbReference type="GO" id="GO:0006271">
    <property type="term" value="P:DNA strand elongation involved in DNA replication"/>
    <property type="evidence" value="ECO:0007669"/>
    <property type="project" value="TreeGrafter"/>
</dbReference>
<keyword evidence="4" id="KW-0808">Transferase</keyword>
<evidence type="ECO:0000256" key="2">
    <source>
        <dbReference type="ARBA" id="ARBA00010752"/>
    </source>
</evidence>